<evidence type="ECO:0000256" key="6">
    <source>
        <dbReference type="ARBA" id="ARBA00051951"/>
    </source>
</evidence>
<dbReference type="RefSeq" id="WP_131281642.1">
    <property type="nucleotide sequence ID" value="NZ_JBHSLR010000002.1"/>
</dbReference>
<evidence type="ECO:0000259" key="10">
    <source>
        <dbReference type="Pfam" id="PF00890"/>
    </source>
</evidence>
<evidence type="ECO:0000256" key="3">
    <source>
        <dbReference type="ARBA" id="ARBA00022827"/>
    </source>
</evidence>
<evidence type="ECO:0000256" key="2">
    <source>
        <dbReference type="ARBA" id="ARBA00022630"/>
    </source>
</evidence>
<reference evidence="11 12" key="1">
    <citation type="submission" date="2019-02" db="EMBL/GenBank/DDBJ databases">
        <title>Arcanobacterium bovis sp. nov., isolated from the milk of a cow with mastitis.</title>
        <authorList>
            <person name="Sammra O."/>
            <person name="Foster G."/>
            <person name="Hassan A."/>
            <person name="Alssahen M."/>
            <person name="Laemmler C."/>
            <person name="Borowiak M."/>
            <person name="Malorny B."/>
            <person name="Abdulmawjood A."/>
        </authorList>
    </citation>
    <scope>NUCLEOTIDE SEQUENCE [LARGE SCALE GENOMIC DNA]</scope>
    <source>
        <strain evidence="11 12">C605018/01/1</strain>
    </source>
</reference>
<feature type="domain" description="FAD-dependent oxidoreductase 2 FAD-binding" evidence="10">
    <location>
        <begin position="13"/>
        <end position="556"/>
    </location>
</feature>
<evidence type="ECO:0000256" key="4">
    <source>
        <dbReference type="ARBA" id="ARBA00023002"/>
    </source>
</evidence>
<dbReference type="EC" id="1.3.99.4" evidence="8"/>
<comment type="similarity">
    <text evidence="7">Belongs to the FAD-dependent oxidoreductase 2 family. 3-oxosteroid dehydrogenase subfamily.</text>
</comment>
<comment type="caution">
    <text evidence="11">The sequence shown here is derived from an EMBL/GenBank/DDBJ whole genome shotgun (WGS) entry which is preliminary data.</text>
</comment>
<evidence type="ECO:0000256" key="8">
    <source>
        <dbReference type="ARBA" id="ARBA00066536"/>
    </source>
</evidence>
<keyword evidence="2" id="KW-0285">Flavoprotein</keyword>
<accession>A0A4Q9V0N6</accession>
<evidence type="ECO:0000256" key="7">
    <source>
        <dbReference type="ARBA" id="ARBA00061147"/>
    </source>
</evidence>
<evidence type="ECO:0000256" key="5">
    <source>
        <dbReference type="ARBA" id="ARBA00023221"/>
    </source>
</evidence>
<dbReference type="Gene3D" id="3.50.50.60">
    <property type="entry name" value="FAD/NAD(P)-binding domain"/>
    <property type="match status" value="2"/>
</dbReference>
<dbReference type="EMBL" id="SJDT01000005">
    <property type="protein sequence ID" value="TBW21016.1"/>
    <property type="molecule type" value="Genomic_DNA"/>
</dbReference>
<evidence type="ECO:0000256" key="9">
    <source>
        <dbReference type="ARBA" id="ARBA00069709"/>
    </source>
</evidence>
<keyword evidence="5" id="KW-0753">Steroid metabolism</keyword>
<comment type="catalytic activity">
    <reaction evidence="6">
        <text>a 3-oxosteroid + A = a 3-oxo-Delta(1)-steroid + AH2</text>
        <dbReference type="Rhea" id="RHEA:13329"/>
        <dbReference type="ChEBI" id="CHEBI:13193"/>
        <dbReference type="ChEBI" id="CHEBI:17499"/>
        <dbReference type="ChEBI" id="CHEBI:20156"/>
        <dbReference type="ChEBI" id="CHEBI:47788"/>
        <dbReference type="EC" id="1.3.99.4"/>
    </reaction>
</comment>
<dbReference type="PRINTS" id="PR00411">
    <property type="entry name" value="PNDRDTASEI"/>
</dbReference>
<dbReference type="PANTHER" id="PTHR43400">
    <property type="entry name" value="FUMARATE REDUCTASE"/>
    <property type="match status" value="1"/>
</dbReference>
<dbReference type="InterPro" id="IPR027477">
    <property type="entry name" value="Succ_DH/fumarate_Rdtase_cat_sf"/>
</dbReference>
<dbReference type="FunFam" id="3.50.50.60:FF:000208">
    <property type="entry name" value="3-ketosteroid dehydrogenase"/>
    <property type="match status" value="1"/>
</dbReference>
<evidence type="ECO:0000313" key="12">
    <source>
        <dbReference type="Proteomes" id="UP000293036"/>
    </source>
</evidence>
<evidence type="ECO:0000256" key="1">
    <source>
        <dbReference type="ARBA" id="ARBA00001974"/>
    </source>
</evidence>
<dbReference type="SUPFAM" id="SSF56425">
    <property type="entry name" value="Succinate dehydrogenase/fumarate reductase flavoprotein, catalytic domain"/>
    <property type="match status" value="1"/>
</dbReference>
<dbReference type="OrthoDB" id="9813348at2"/>
<dbReference type="Proteomes" id="UP000293036">
    <property type="component" value="Unassembled WGS sequence"/>
</dbReference>
<dbReference type="PANTHER" id="PTHR43400:SF10">
    <property type="entry name" value="3-OXOSTEROID 1-DEHYDROGENASE"/>
    <property type="match status" value="1"/>
</dbReference>
<dbReference type="InterPro" id="IPR003953">
    <property type="entry name" value="FAD-dep_OxRdtase_2_FAD-bd"/>
</dbReference>
<dbReference type="Gene3D" id="3.90.700.10">
    <property type="entry name" value="Succinate dehydrogenase/fumarate reductase flavoprotein, catalytic domain"/>
    <property type="match status" value="1"/>
</dbReference>
<dbReference type="Pfam" id="PF00890">
    <property type="entry name" value="FAD_binding_2"/>
    <property type="match status" value="1"/>
</dbReference>
<dbReference type="InterPro" id="IPR036188">
    <property type="entry name" value="FAD/NAD-bd_sf"/>
</dbReference>
<sequence>MNAYTAPSKDAYDVVVVGSGAAGLSAALTAARRGLSVLLVEKSSQWGGSTSKSAGMVWVPGNNVLPQVGKHDSIDLGRQYLKATVGDCTSDEMIDTFLIEGQKAMDFISASCPELEWRNMEGYPDYWLNAPGAAKTGRGVEAGAFDTRLLGEWESTHVKSYFRTPINVDLSSFDSADLLLFATNPKPLIRGAKLTARNIKQKLRGEKIVTMGAALTGAMMYNVLKCGVEVKLETAIVDLTFNKDRVSGVVLGQRGREIEVKANHGVILACGGFERNAEMRQKYQRHPINGEWTVGVEGNTGDGIEIGVEHGAAIDNMADAIWSPVIQLPQVKSFTPIVIDDVERFIVPDRSLPHTLIVNGSGKRFMNEALPYCAAGQGLYGGKFGKGEGEAENLPAWLIFDQQFRNKYMFAYGYMPIVDLPQEFYDSGAVVRRDTLEELARAINVPAKELAETIERFNGFARTGIDEDFHRGEDEHDRFYGNRYHKPNPSLGEVKKGPFYATRVYPGDIGTSGGLVIDTKARVTREDGSVIEGLYAAGNTTKSIIGHTYTAGGTSIGAALVFGHIAANEIADQLPQEVVAH</sequence>
<evidence type="ECO:0000313" key="11">
    <source>
        <dbReference type="EMBL" id="TBW21016.1"/>
    </source>
</evidence>
<name>A0A4Q9V0N6_9ACTO</name>
<dbReference type="InterPro" id="IPR050315">
    <property type="entry name" value="FAD-oxidoreductase_2"/>
</dbReference>
<dbReference type="AlphaFoldDB" id="A0A4Q9V0N6"/>
<organism evidence="11 12">
    <name type="scientific">Arcanobacterium bovis</name>
    <dbReference type="NCBI Taxonomy" id="2529275"/>
    <lineage>
        <taxon>Bacteria</taxon>
        <taxon>Bacillati</taxon>
        <taxon>Actinomycetota</taxon>
        <taxon>Actinomycetes</taxon>
        <taxon>Actinomycetales</taxon>
        <taxon>Actinomycetaceae</taxon>
        <taxon>Arcanobacterium</taxon>
    </lineage>
</organism>
<keyword evidence="5" id="KW-0443">Lipid metabolism</keyword>
<proteinExistence type="inferred from homology"/>
<dbReference type="GO" id="GO:0008202">
    <property type="term" value="P:steroid metabolic process"/>
    <property type="evidence" value="ECO:0007669"/>
    <property type="project" value="UniProtKB-KW"/>
</dbReference>
<keyword evidence="12" id="KW-1185">Reference proteome</keyword>
<protein>
    <recommendedName>
        <fullName evidence="9">3-oxosteroid 1-dehydrogenase</fullName>
        <ecNumber evidence="8">1.3.99.4</ecNumber>
    </recommendedName>
</protein>
<dbReference type="GO" id="GO:0047571">
    <property type="term" value="F:3-oxosteroid 1-dehydrogenase activity"/>
    <property type="evidence" value="ECO:0007669"/>
    <property type="project" value="UniProtKB-EC"/>
</dbReference>
<dbReference type="SUPFAM" id="SSF51905">
    <property type="entry name" value="FAD/NAD(P)-binding domain"/>
    <property type="match status" value="1"/>
</dbReference>
<gene>
    <name evidence="11" type="ORF">EZJ44_06800</name>
</gene>
<keyword evidence="4" id="KW-0560">Oxidoreductase</keyword>
<dbReference type="PRINTS" id="PR00368">
    <property type="entry name" value="FADPNR"/>
</dbReference>
<comment type="cofactor">
    <cofactor evidence="1">
        <name>FAD</name>
        <dbReference type="ChEBI" id="CHEBI:57692"/>
    </cofactor>
</comment>
<keyword evidence="3" id="KW-0274">FAD</keyword>